<feature type="transmembrane region" description="Helical" evidence="6">
    <location>
        <begin position="323"/>
        <end position="342"/>
    </location>
</feature>
<dbReference type="PANTHER" id="PTHR47089">
    <property type="entry name" value="ABC TRANSPORTER, PERMEASE PROTEIN"/>
    <property type="match status" value="1"/>
</dbReference>
<feature type="transmembrane region" description="Helical" evidence="6">
    <location>
        <begin position="275"/>
        <end position="303"/>
    </location>
</feature>
<dbReference type="InterPro" id="IPR001851">
    <property type="entry name" value="ABC_transp_permease"/>
</dbReference>
<comment type="caution">
    <text evidence="7">The sequence shown here is derived from an EMBL/GenBank/DDBJ whole genome shotgun (WGS) entry which is preliminary data.</text>
</comment>
<dbReference type="PANTHER" id="PTHR47089:SF1">
    <property type="entry name" value="GUANOSINE ABC TRANSPORTER PERMEASE PROTEIN NUPP"/>
    <property type="match status" value="1"/>
</dbReference>
<dbReference type="Pfam" id="PF02653">
    <property type="entry name" value="BPD_transp_2"/>
    <property type="match status" value="1"/>
</dbReference>
<feature type="transmembrane region" description="Helical" evidence="6">
    <location>
        <begin position="240"/>
        <end position="263"/>
    </location>
</feature>
<gene>
    <name evidence="7" type="ORF">DW099_09855</name>
</gene>
<dbReference type="RefSeq" id="WP_118335374.1">
    <property type="nucleotide sequence ID" value="NZ_AP025567.1"/>
</dbReference>
<evidence type="ECO:0000256" key="4">
    <source>
        <dbReference type="ARBA" id="ARBA00022989"/>
    </source>
</evidence>
<name>A0A415E4V4_9FIRM</name>
<dbReference type="Proteomes" id="UP000284841">
    <property type="component" value="Unassembled WGS sequence"/>
</dbReference>
<evidence type="ECO:0000256" key="1">
    <source>
        <dbReference type="ARBA" id="ARBA00004651"/>
    </source>
</evidence>
<organism evidence="7 8">
    <name type="scientific">Emergencia timonensis</name>
    <dbReference type="NCBI Taxonomy" id="1776384"/>
    <lineage>
        <taxon>Bacteria</taxon>
        <taxon>Bacillati</taxon>
        <taxon>Bacillota</taxon>
        <taxon>Clostridia</taxon>
        <taxon>Peptostreptococcales</taxon>
        <taxon>Anaerovoracaceae</taxon>
        <taxon>Emergencia</taxon>
    </lineage>
</organism>
<evidence type="ECO:0000313" key="8">
    <source>
        <dbReference type="Proteomes" id="UP000284841"/>
    </source>
</evidence>
<evidence type="ECO:0000256" key="6">
    <source>
        <dbReference type="SAM" id="Phobius"/>
    </source>
</evidence>
<evidence type="ECO:0000256" key="5">
    <source>
        <dbReference type="ARBA" id="ARBA00023136"/>
    </source>
</evidence>
<evidence type="ECO:0000313" key="7">
    <source>
        <dbReference type="EMBL" id="RHJ88672.1"/>
    </source>
</evidence>
<feature type="transmembrane region" description="Helical" evidence="6">
    <location>
        <begin position="193"/>
        <end position="211"/>
    </location>
</feature>
<proteinExistence type="predicted"/>
<feature type="transmembrane region" description="Helical" evidence="6">
    <location>
        <begin position="87"/>
        <end position="104"/>
    </location>
</feature>
<keyword evidence="3 6" id="KW-0812">Transmembrane</keyword>
<dbReference type="OrthoDB" id="45037at2"/>
<keyword evidence="8" id="KW-1185">Reference proteome</keyword>
<dbReference type="GO" id="GO:0022857">
    <property type="term" value="F:transmembrane transporter activity"/>
    <property type="evidence" value="ECO:0007669"/>
    <property type="project" value="InterPro"/>
</dbReference>
<feature type="transmembrane region" description="Helical" evidence="6">
    <location>
        <begin position="54"/>
        <end position="75"/>
    </location>
</feature>
<dbReference type="AlphaFoldDB" id="A0A415E4V4"/>
<dbReference type="CDD" id="cd06580">
    <property type="entry name" value="TM_PBP1_transp_TpRbsC_like"/>
    <property type="match status" value="1"/>
</dbReference>
<reference evidence="7 8" key="1">
    <citation type="submission" date="2018-08" db="EMBL/GenBank/DDBJ databases">
        <title>A genome reference for cultivated species of the human gut microbiota.</title>
        <authorList>
            <person name="Zou Y."/>
            <person name="Xue W."/>
            <person name="Luo G."/>
        </authorList>
    </citation>
    <scope>NUCLEOTIDE SEQUENCE [LARGE SCALE GENOMIC DNA]</scope>
    <source>
        <strain evidence="7 8">AM07-24</strain>
    </source>
</reference>
<dbReference type="STRING" id="1776384.GCA_900086585_04335"/>
<evidence type="ECO:0000256" key="2">
    <source>
        <dbReference type="ARBA" id="ARBA00022475"/>
    </source>
</evidence>
<evidence type="ECO:0000256" key="3">
    <source>
        <dbReference type="ARBA" id="ARBA00022692"/>
    </source>
</evidence>
<keyword evidence="4 6" id="KW-1133">Transmembrane helix</keyword>
<accession>A0A415E4V4</accession>
<feature type="transmembrane region" description="Helical" evidence="6">
    <location>
        <begin position="110"/>
        <end position="129"/>
    </location>
</feature>
<sequence length="370" mass="39830">MKYLKKIDTKYILSLIASIVVALLIGALLMAVTGYSPIEGYGAMIKGSIGNERFIGNTIDTAMTLCLLGLATAIGARGGLFNVGGEGQLFFGALAATMTGLWFSSLPAPIVIVISLICAVVVGGFYAWIPAILKVKLGVSEVITTIMLNTVAIQVCTYLVNGPWNSPLKSITKGTDYLPNTLRFAKLITASNLTTGFITGAIVTFFIWYVMKKTSVGLEMKVTGENYRFSKFSGLSSSKIMIGSMLASGAICGFVGMLLVYGYQGRMTDGVSNEFYFDGMLVAMIMNYNPIGIIIMSFFFAILSTGATMMDLTVGISSQIYDIIFSIIIFLMAAQKGISIWVEHKRMQQIARAKARKEVEANVGSDSSNI</sequence>
<keyword evidence="2" id="KW-1003">Cell membrane</keyword>
<comment type="subcellular location">
    <subcellularLocation>
        <location evidence="1">Cell membrane</location>
        <topology evidence="1">Multi-pass membrane protein</topology>
    </subcellularLocation>
</comment>
<dbReference type="EMBL" id="QRMS01000002">
    <property type="protein sequence ID" value="RHJ88672.1"/>
    <property type="molecule type" value="Genomic_DNA"/>
</dbReference>
<dbReference type="GO" id="GO:0005886">
    <property type="term" value="C:plasma membrane"/>
    <property type="evidence" value="ECO:0007669"/>
    <property type="project" value="UniProtKB-SubCell"/>
</dbReference>
<keyword evidence="5 6" id="KW-0472">Membrane</keyword>
<protein>
    <submittedName>
        <fullName evidence="7">ABC transporter permease</fullName>
    </submittedName>
</protein>
<feature type="transmembrane region" description="Helical" evidence="6">
    <location>
        <begin position="12"/>
        <end position="34"/>
    </location>
</feature>